<feature type="transmembrane region" description="Helical" evidence="1">
    <location>
        <begin position="12"/>
        <end position="36"/>
    </location>
</feature>
<reference evidence="3" key="1">
    <citation type="submission" date="2019-06" db="EMBL/GenBank/DDBJ databases">
        <title>The complete genome of Emcibacter congregatus ZYLT.</title>
        <authorList>
            <person name="Zhao Z."/>
        </authorList>
    </citation>
    <scope>NUCLEOTIDE SEQUENCE [LARGE SCALE GENOMIC DNA]</scope>
    <source>
        <strain evidence="3">MCCC 1A06723</strain>
    </source>
</reference>
<keyword evidence="1" id="KW-0812">Transmembrane</keyword>
<comment type="caution">
    <text evidence="2">The sequence shown here is derived from an EMBL/GenBank/DDBJ whole genome shotgun (WGS) entry which is preliminary data.</text>
</comment>
<accession>A0A501PN02</accession>
<name>A0A501PN02_9PROT</name>
<sequence length="167" mass="18575">MEDTSKPFTGKTALLWLTGFFLIVFAVNGVMAWLALDSWNGLSTEDPYRKGLAYNEQIEQDQKQKLSGWKLHFSSPLEAQKGDSLGISLVHPENTAAPGGLQVSFRRPVVEGYDFELTLPLTGKKDGLYVYEAPVDLPLPGEWEITAVAKSDAQTKYILRDRIVVSK</sequence>
<evidence type="ECO:0000256" key="1">
    <source>
        <dbReference type="SAM" id="Phobius"/>
    </source>
</evidence>
<keyword evidence="1" id="KW-0472">Membrane</keyword>
<keyword evidence="3" id="KW-1185">Reference proteome</keyword>
<dbReference type="OrthoDB" id="1495896at2"/>
<evidence type="ECO:0000313" key="3">
    <source>
        <dbReference type="Proteomes" id="UP000319148"/>
    </source>
</evidence>
<dbReference type="AlphaFoldDB" id="A0A501PN02"/>
<gene>
    <name evidence="2" type="ORF">FIV46_06635</name>
</gene>
<organism evidence="2 3">
    <name type="scientific">Emcibacter nanhaiensis</name>
    <dbReference type="NCBI Taxonomy" id="1505037"/>
    <lineage>
        <taxon>Bacteria</taxon>
        <taxon>Pseudomonadati</taxon>
        <taxon>Pseudomonadota</taxon>
        <taxon>Alphaproteobacteria</taxon>
        <taxon>Emcibacterales</taxon>
        <taxon>Emcibacteraceae</taxon>
        <taxon>Emcibacter</taxon>
    </lineage>
</organism>
<dbReference type="EMBL" id="VFIY01000005">
    <property type="protein sequence ID" value="TPD61880.1"/>
    <property type="molecule type" value="Genomic_DNA"/>
</dbReference>
<keyword evidence="1" id="KW-1133">Transmembrane helix</keyword>
<dbReference type="RefSeq" id="WP_139939697.1">
    <property type="nucleotide sequence ID" value="NZ_JBHSYP010000003.1"/>
</dbReference>
<protein>
    <submittedName>
        <fullName evidence="2">FixH family protein</fullName>
    </submittedName>
</protein>
<evidence type="ECO:0000313" key="2">
    <source>
        <dbReference type="EMBL" id="TPD61880.1"/>
    </source>
</evidence>
<dbReference type="InterPro" id="IPR008620">
    <property type="entry name" value="FixH"/>
</dbReference>
<dbReference type="Pfam" id="PF05751">
    <property type="entry name" value="FixH"/>
    <property type="match status" value="1"/>
</dbReference>
<dbReference type="Proteomes" id="UP000319148">
    <property type="component" value="Unassembled WGS sequence"/>
</dbReference>
<proteinExistence type="predicted"/>